<feature type="transmembrane region" description="Helical" evidence="9">
    <location>
        <begin position="160"/>
        <end position="185"/>
    </location>
</feature>
<comment type="caution">
    <text evidence="11">The sequence shown here is derived from an EMBL/GenBank/DDBJ whole genome shotgun (WGS) entry which is preliminary data.</text>
</comment>
<protein>
    <recommendedName>
        <fullName evidence="10">G-protein coupled receptors family 1 profile domain-containing protein</fullName>
    </recommendedName>
</protein>
<organism evidence="11 12">
    <name type="scientific">Candidula unifasciata</name>
    <dbReference type="NCBI Taxonomy" id="100452"/>
    <lineage>
        <taxon>Eukaryota</taxon>
        <taxon>Metazoa</taxon>
        <taxon>Spiralia</taxon>
        <taxon>Lophotrochozoa</taxon>
        <taxon>Mollusca</taxon>
        <taxon>Gastropoda</taxon>
        <taxon>Heterobranchia</taxon>
        <taxon>Euthyneura</taxon>
        <taxon>Panpulmonata</taxon>
        <taxon>Eupulmonata</taxon>
        <taxon>Stylommatophora</taxon>
        <taxon>Helicina</taxon>
        <taxon>Helicoidea</taxon>
        <taxon>Geomitridae</taxon>
        <taxon>Candidula</taxon>
    </lineage>
</organism>
<feature type="transmembrane region" description="Helical" evidence="9">
    <location>
        <begin position="282"/>
        <end position="302"/>
    </location>
</feature>
<dbReference type="GO" id="GO:0008528">
    <property type="term" value="F:G protein-coupled peptide receptor activity"/>
    <property type="evidence" value="ECO:0007669"/>
    <property type="project" value="InterPro"/>
</dbReference>
<evidence type="ECO:0000256" key="7">
    <source>
        <dbReference type="ARBA" id="ARBA00023224"/>
    </source>
</evidence>
<dbReference type="Proteomes" id="UP000678393">
    <property type="component" value="Unassembled WGS sequence"/>
</dbReference>
<keyword evidence="12" id="KW-1185">Reference proteome</keyword>
<reference evidence="11" key="1">
    <citation type="submission" date="2021-04" db="EMBL/GenBank/DDBJ databases">
        <authorList>
            <consortium name="Molecular Ecology Group"/>
        </authorList>
    </citation>
    <scope>NUCLEOTIDE SEQUENCE</scope>
</reference>
<keyword evidence="7 8" id="KW-0807">Transducer</keyword>
<feature type="transmembrane region" description="Helical" evidence="9">
    <location>
        <begin position="221"/>
        <end position="242"/>
    </location>
</feature>
<dbReference type="InterPro" id="IPR019427">
    <property type="entry name" value="7TM_GPCR_serpentine_rcpt_Srw"/>
</dbReference>
<sequence>MCALSGTTTENWHKSSTTLGEFVPPEIYVSTEVRKIAEIVIDLTLCFIISYLGVVTNILVIAVFIKQKFKDSVSVSMTFISLWDLIKCLGCAIQRLHGPMRPFSPAAAESWANISIVVFNYLTCFSTYVSSVLAAYVAVERCLCVSIPFKVRWLITPKCSFMICFLISVVVFGCFSIMYCIYDVIWVYSAAYNSTIAIYLNNRFFYNNREPVFLYYNLSGIIWPAVSFVVILVCTFLIVFHLRKSSTFRARTLKLRHQKQHFSGRDFSGANKPQLSPRDRQIVKMLLVIIIIYVISLSPRIAHYMAKYFIYEFYFLRKYHNLFILMTYVLNIFDLTNGAVNLFVFLAMSSSFRQTFTEMFSCLCKKVQDVSKLRNVKVGCHKSEM</sequence>
<comment type="similarity">
    <text evidence="8">Belongs to the G-protein coupled receptor 1 family.</text>
</comment>
<dbReference type="PROSITE" id="PS50262">
    <property type="entry name" value="G_PROTEIN_RECEP_F1_2"/>
    <property type="match status" value="1"/>
</dbReference>
<feature type="transmembrane region" description="Helical" evidence="9">
    <location>
        <begin position="39"/>
        <end position="65"/>
    </location>
</feature>
<keyword evidence="6 8" id="KW-0675">Receptor</keyword>
<dbReference type="OrthoDB" id="6126039at2759"/>
<proteinExistence type="inferred from homology"/>
<evidence type="ECO:0000256" key="8">
    <source>
        <dbReference type="RuleBase" id="RU000688"/>
    </source>
</evidence>
<dbReference type="Gene3D" id="1.20.1070.10">
    <property type="entry name" value="Rhodopsin 7-helix transmembrane proteins"/>
    <property type="match status" value="1"/>
</dbReference>
<dbReference type="InterPro" id="IPR000276">
    <property type="entry name" value="GPCR_Rhodpsn"/>
</dbReference>
<evidence type="ECO:0000259" key="10">
    <source>
        <dbReference type="PROSITE" id="PS50262"/>
    </source>
</evidence>
<keyword evidence="4 8" id="KW-0297">G-protein coupled receptor</keyword>
<evidence type="ECO:0000256" key="5">
    <source>
        <dbReference type="ARBA" id="ARBA00023136"/>
    </source>
</evidence>
<gene>
    <name evidence="11" type="ORF">CUNI_LOCUS15139</name>
</gene>
<dbReference type="PANTHER" id="PTHR24243:SF208">
    <property type="entry name" value="PYROKININ-1 RECEPTOR"/>
    <property type="match status" value="1"/>
</dbReference>
<dbReference type="InterPro" id="IPR017452">
    <property type="entry name" value="GPCR_Rhodpsn_7TM"/>
</dbReference>
<evidence type="ECO:0000313" key="12">
    <source>
        <dbReference type="Proteomes" id="UP000678393"/>
    </source>
</evidence>
<evidence type="ECO:0000256" key="3">
    <source>
        <dbReference type="ARBA" id="ARBA00022989"/>
    </source>
</evidence>
<dbReference type="AlphaFoldDB" id="A0A8S3ZSW1"/>
<evidence type="ECO:0000256" key="1">
    <source>
        <dbReference type="ARBA" id="ARBA00004141"/>
    </source>
</evidence>
<evidence type="ECO:0000256" key="4">
    <source>
        <dbReference type="ARBA" id="ARBA00023040"/>
    </source>
</evidence>
<comment type="subcellular location">
    <subcellularLocation>
        <location evidence="1">Membrane</location>
        <topology evidence="1">Multi-pass membrane protein</topology>
    </subcellularLocation>
</comment>
<feature type="domain" description="G-protein coupled receptors family 1 profile" evidence="10">
    <location>
        <begin position="56"/>
        <end position="345"/>
    </location>
</feature>
<dbReference type="PANTHER" id="PTHR24243">
    <property type="entry name" value="G-PROTEIN COUPLED RECEPTOR"/>
    <property type="match status" value="1"/>
</dbReference>
<accession>A0A8S3ZSW1</accession>
<feature type="transmembrane region" description="Helical" evidence="9">
    <location>
        <begin position="116"/>
        <end position="139"/>
    </location>
</feature>
<keyword evidence="2 8" id="KW-0812">Transmembrane</keyword>
<dbReference type="GO" id="GO:0005886">
    <property type="term" value="C:plasma membrane"/>
    <property type="evidence" value="ECO:0007669"/>
    <property type="project" value="TreeGrafter"/>
</dbReference>
<keyword evidence="5 9" id="KW-0472">Membrane</keyword>
<evidence type="ECO:0000256" key="6">
    <source>
        <dbReference type="ARBA" id="ARBA00023170"/>
    </source>
</evidence>
<feature type="transmembrane region" description="Helical" evidence="9">
    <location>
        <begin position="322"/>
        <end position="346"/>
    </location>
</feature>
<dbReference type="PROSITE" id="PS00237">
    <property type="entry name" value="G_PROTEIN_RECEP_F1_1"/>
    <property type="match status" value="1"/>
</dbReference>
<keyword evidence="3 9" id="KW-1133">Transmembrane helix</keyword>
<dbReference type="SUPFAM" id="SSF81321">
    <property type="entry name" value="Family A G protein-coupled receptor-like"/>
    <property type="match status" value="1"/>
</dbReference>
<dbReference type="PRINTS" id="PR00237">
    <property type="entry name" value="GPCRRHODOPSN"/>
</dbReference>
<evidence type="ECO:0000256" key="2">
    <source>
        <dbReference type="ARBA" id="ARBA00022692"/>
    </source>
</evidence>
<evidence type="ECO:0000313" key="11">
    <source>
        <dbReference type="EMBL" id="CAG5129581.1"/>
    </source>
</evidence>
<evidence type="ECO:0000256" key="9">
    <source>
        <dbReference type="SAM" id="Phobius"/>
    </source>
</evidence>
<dbReference type="EMBL" id="CAJHNH020003569">
    <property type="protein sequence ID" value="CAG5129581.1"/>
    <property type="molecule type" value="Genomic_DNA"/>
</dbReference>
<name>A0A8S3ZSW1_9EUPU</name>
<dbReference type="Pfam" id="PF10324">
    <property type="entry name" value="7TM_GPCR_Srw"/>
    <property type="match status" value="1"/>
</dbReference>